<dbReference type="InterPro" id="IPR024087">
    <property type="entry name" value="Creatininase-like_sf"/>
</dbReference>
<dbReference type="PANTHER" id="PTHR35005:SF1">
    <property type="entry name" value="2-AMINO-5-FORMYLAMINO-6-RIBOSYLAMINOPYRIMIDIN-4(3H)-ONE 5'-MONOPHOSPHATE DEFORMYLASE"/>
    <property type="match status" value="1"/>
</dbReference>
<accession>A0A855X7A7</accession>
<dbReference type="Gene3D" id="3.40.50.10310">
    <property type="entry name" value="Creatininase"/>
    <property type="match status" value="1"/>
</dbReference>
<dbReference type="Proteomes" id="UP000250918">
    <property type="component" value="Unassembled WGS sequence"/>
</dbReference>
<dbReference type="InterPro" id="IPR003785">
    <property type="entry name" value="Creatininase/forma_Hydrolase"/>
</dbReference>
<evidence type="ECO:0000313" key="7">
    <source>
        <dbReference type="Proteomes" id="UP000250918"/>
    </source>
</evidence>
<keyword evidence="4" id="KW-0862">Zinc</keyword>
<keyword evidence="2" id="KW-0479">Metal-binding</keyword>
<reference evidence="6 7" key="1">
    <citation type="journal article" date="2018" name="ISME J.">
        <title>A methanotrophic archaeon couples anaerobic oxidation of methane to Fe(III) reduction.</title>
        <authorList>
            <person name="Cai C."/>
            <person name="Leu A.O."/>
            <person name="Xie G.J."/>
            <person name="Guo J."/>
            <person name="Feng Y."/>
            <person name="Zhao J.X."/>
            <person name="Tyson G.W."/>
            <person name="Yuan Z."/>
            <person name="Hu S."/>
        </authorList>
    </citation>
    <scope>NUCLEOTIDE SEQUENCE [LARGE SCALE GENOMIC DNA]</scope>
    <source>
        <strain evidence="6">FeB_12</strain>
    </source>
</reference>
<dbReference type="PANTHER" id="PTHR35005">
    <property type="entry name" value="3-DEHYDRO-SCYLLO-INOSOSE HYDROLASE"/>
    <property type="match status" value="1"/>
</dbReference>
<dbReference type="GO" id="GO:0046872">
    <property type="term" value="F:metal ion binding"/>
    <property type="evidence" value="ECO:0007669"/>
    <property type="project" value="UniProtKB-KW"/>
</dbReference>
<comment type="similarity">
    <text evidence="5">Belongs to the creatininase superfamily.</text>
</comment>
<gene>
    <name evidence="6" type="ORF">C3F09_05155</name>
</gene>
<organism evidence="6 7">
    <name type="scientific">candidate division GN15 bacterium</name>
    <dbReference type="NCBI Taxonomy" id="2072418"/>
    <lineage>
        <taxon>Bacteria</taxon>
        <taxon>candidate division GN15</taxon>
    </lineage>
</organism>
<dbReference type="EMBL" id="PQAP01000052">
    <property type="protein sequence ID" value="PWB73530.1"/>
    <property type="molecule type" value="Genomic_DNA"/>
</dbReference>
<name>A0A855X7A7_9BACT</name>
<sequence>MERHLQHLNWMTVRKLVPSQIDTVVFPGGTVEAHGASCIGTDNLIPELIANGIADRLNALIAPTLNYGITRSLYRYNGGITITESTYQSFVSDILDSFAGIGFHNVIMLNGHGGNNSMLKAAAADFHRRHKANIAVIHWWELCGEMTRQFFGHVGGHAGTDETALVQSIEPALGGQADYKPELAYYMQPGADVYPVPGSILLYKEGEGYPNYDLSQVKAYREKVIATVGDFAAMVIDRWRSFGL</sequence>
<keyword evidence="3" id="KW-0378">Hydrolase</keyword>
<dbReference type="AlphaFoldDB" id="A0A855X7A7"/>
<evidence type="ECO:0000313" key="6">
    <source>
        <dbReference type="EMBL" id="PWB73530.1"/>
    </source>
</evidence>
<comment type="caution">
    <text evidence="6">The sequence shown here is derived from an EMBL/GenBank/DDBJ whole genome shotgun (WGS) entry which is preliminary data.</text>
</comment>
<protein>
    <submittedName>
        <fullName evidence="6">Creatininase</fullName>
    </submittedName>
</protein>
<evidence type="ECO:0000256" key="2">
    <source>
        <dbReference type="ARBA" id="ARBA00022723"/>
    </source>
</evidence>
<evidence type="ECO:0000256" key="3">
    <source>
        <dbReference type="ARBA" id="ARBA00022801"/>
    </source>
</evidence>
<evidence type="ECO:0000256" key="1">
    <source>
        <dbReference type="ARBA" id="ARBA00001947"/>
    </source>
</evidence>
<evidence type="ECO:0000256" key="5">
    <source>
        <dbReference type="ARBA" id="ARBA00024029"/>
    </source>
</evidence>
<proteinExistence type="inferred from homology"/>
<evidence type="ECO:0000256" key="4">
    <source>
        <dbReference type="ARBA" id="ARBA00022833"/>
    </source>
</evidence>
<dbReference type="Pfam" id="PF02633">
    <property type="entry name" value="Creatininase"/>
    <property type="match status" value="1"/>
</dbReference>
<dbReference type="GO" id="GO:0009231">
    <property type="term" value="P:riboflavin biosynthetic process"/>
    <property type="evidence" value="ECO:0007669"/>
    <property type="project" value="TreeGrafter"/>
</dbReference>
<dbReference type="GO" id="GO:0016811">
    <property type="term" value="F:hydrolase activity, acting on carbon-nitrogen (but not peptide) bonds, in linear amides"/>
    <property type="evidence" value="ECO:0007669"/>
    <property type="project" value="TreeGrafter"/>
</dbReference>
<comment type="cofactor">
    <cofactor evidence="1">
        <name>Zn(2+)</name>
        <dbReference type="ChEBI" id="CHEBI:29105"/>
    </cofactor>
</comment>
<dbReference type="SUPFAM" id="SSF102215">
    <property type="entry name" value="Creatininase"/>
    <property type="match status" value="1"/>
</dbReference>